<keyword evidence="2" id="KW-1133">Transmembrane helix</keyword>
<reference evidence="3 4" key="1">
    <citation type="submission" date="2016-04" db="EMBL/GenBank/DDBJ databases">
        <title>Evolutionary innovation and constraint leading to complex multicellularity in the Ascomycota.</title>
        <authorList>
            <person name="Cisse O."/>
            <person name="Nguyen A."/>
            <person name="Hewitt D.A."/>
            <person name="Jedd G."/>
            <person name="Stajich J.E."/>
        </authorList>
    </citation>
    <scope>NUCLEOTIDE SEQUENCE [LARGE SCALE GENOMIC DNA]</scope>
    <source>
        <strain evidence="3 4">DAH-3</strain>
    </source>
</reference>
<proteinExistence type="predicted"/>
<organism evidence="3 4">
    <name type="scientific">Neolecta irregularis (strain DAH-3)</name>
    <dbReference type="NCBI Taxonomy" id="1198029"/>
    <lineage>
        <taxon>Eukaryota</taxon>
        <taxon>Fungi</taxon>
        <taxon>Dikarya</taxon>
        <taxon>Ascomycota</taxon>
        <taxon>Taphrinomycotina</taxon>
        <taxon>Neolectales</taxon>
        <taxon>Neolectaceae</taxon>
        <taxon>Neolecta</taxon>
    </lineage>
</organism>
<dbReference type="Proteomes" id="UP000186594">
    <property type="component" value="Unassembled WGS sequence"/>
</dbReference>
<evidence type="ECO:0000256" key="2">
    <source>
        <dbReference type="SAM" id="Phobius"/>
    </source>
</evidence>
<dbReference type="STRING" id="1198029.A0A1U7LL66"/>
<feature type="region of interest" description="Disordered" evidence="1">
    <location>
        <begin position="252"/>
        <end position="288"/>
    </location>
</feature>
<sequence length="357" mass="40972">MASPEITPSAPCPPPTPDKTDYDQSADSLPVSRAYSTSSQQFLTKQLPQSFLTIRPYLSSSSASYSWKVKIWKLYITILDTAAKASQEEGKKVWGRGEWSRVMRLAKYNAVWDECEQAFGQNDMDLDVVTALIMVSLRHADNLRDLRKRIEKYLDFDTKQENLRIRSLIELYIMHVLPKSNDWEYAREFINTRFSSQGQYKTDILKRLNEIENNTIAETAEKIRLEEEAHKLEQKQNKKFLLPHDSTRRISFSETQSVTDDHSKAELTSLSKESTTTGSKSFTRPLTPSKNPMGLVSHLRHSISLSNSGFIRIIIFLMALFGVLGRKYMRRKAMDFLRVVYGKAISTLGMGIRATYM</sequence>
<feature type="compositionally biased region" description="Low complexity" evidence="1">
    <location>
        <begin position="266"/>
        <end position="283"/>
    </location>
</feature>
<comment type="caution">
    <text evidence="3">The sequence shown here is derived from an EMBL/GenBank/DDBJ whole genome shotgun (WGS) entry which is preliminary data.</text>
</comment>
<keyword evidence="4" id="KW-1185">Reference proteome</keyword>
<gene>
    <name evidence="3" type="ORF">NEOLI_000851</name>
</gene>
<keyword evidence="2" id="KW-0812">Transmembrane</keyword>
<dbReference type="OrthoDB" id="3981028at2759"/>
<accession>A0A1U7LL66</accession>
<dbReference type="OMA" id="RNDEWEY"/>
<name>A0A1U7LL66_NEOID</name>
<evidence type="ECO:0000313" key="3">
    <source>
        <dbReference type="EMBL" id="OLL23261.1"/>
    </source>
</evidence>
<protein>
    <submittedName>
        <fullName evidence="3">Uncharacterized protein</fullName>
    </submittedName>
</protein>
<feature type="region of interest" description="Disordered" evidence="1">
    <location>
        <begin position="1"/>
        <end position="27"/>
    </location>
</feature>
<feature type="transmembrane region" description="Helical" evidence="2">
    <location>
        <begin position="305"/>
        <end position="324"/>
    </location>
</feature>
<dbReference type="AlphaFoldDB" id="A0A1U7LL66"/>
<evidence type="ECO:0000313" key="4">
    <source>
        <dbReference type="Proteomes" id="UP000186594"/>
    </source>
</evidence>
<dbReference type="EMBL" id="LXFE01002012">
    <property type="protein sequence ID" value="OLL23261.1"/>
    <property type="molecule type" value="Genomic_DNA"/>
</dbReference>
<evidence type="ECO:0000256" key="1">
    <source>
        <dbReference type="SAM" id="MobiDB-lite"/>
    </source>
</evidence>
<keyword evidence="2" id="KW-0472">Membrane</keyword>